<evidence type="ECO:0000256" key="2">
    <source>
        <dbReference type="ARBA" id="ARBA00022676"/>
    </source>
</evidence>
<dbReference type="NCBIfam" id="NF038066">
    <property type="entry name" value="MptB"/>
    <property type="match status" value="1"/>
</dbReference>
<comment type="similarity">
    <text evidence="7">Belongs to the MptA/B family.</text>
</comment>
<organism evidence="9 10">
    <name type="scientific">Planosporangium mesophilum</name>
    <dbReference type="NCBI Taxonomy" id="689768"/>
    <lineage>
        <taxon>Bacteria</taxon>
        <taxon>Bacillati</taxon>
        <taxon>Actinomycetota</taxon>
        <taxon>Actinomycetes</taxon>
        <taxon>Micromonosporales</taxon>
        <taxon>Micromonosporaceae</taxon>
        <taxon>Planosporangium</taxon>
    </lineage>
</organism>
<reference evidence="9" key="1">
    <citation type="submission" date="2021-01" db="EMBL/GenBank/DDBJ databases">
        <title>Whole genome shotgun sequence of Planosporangium mesophilum NBRC 109066.</title>
        <authorList>
            <person name="Komaki H."/>
            <person name="Tamura T."/>
        </authorList>
    </citation>
    <scope>NUCLEOTIDE SEQUENCE</scope>
    <source>
        <strain evidence="9">NBRC 109066</strain>
    </source>
</reference>
<feature type="transmembrane region" description="Helical" evidence="8">
    <location>
        <begin position="381"/>
        <end position="399"/>
    </location>
</feature>
<evidence type="ECO:0000256" key="7">
    <source>
        <dbReference type="ARBA" id="ARBA00043987"/>
    </source>
</evidence>
<feature type="transmembrane region" description="Helical" evidence="8">
    <location>
        <begin position="405"/>
        <end position="433"/>
    </location>
</feature>
<feature type="transmembrane region" description="Helical" evidence="8">
    <location>
        <begin position="168"/>
        <end position="190"/>
    </location>
</feature>
<evidence type="ECO:0000256" key="8">
    <source>
        <dbReference type="SAM" id="Phobius"/>
    </source>
</evidence>
<evidence type="ECO:0008006" key="11">
    <source>
        <dbReference type="Google" id="ProtNLM"/>
    </source>
</evidence>
<comment type="caution">
    <text evidence="9">The sequence shown here is derived from an EMBL/GenBank/DDBJ whole genome shotgun (WGS) entry which is preliminary data.</text>
</comment>
<evidence type="ECO:0000313" key="10">
    <source>
        <dbReference type="Proteomes" id="UP000599074"/>
    </source>
</evidence>
<dbReference type="InterPro" id="IPR049829">
    <property type="entry name" value="MptA/B-like"/>
</dbReference>
<keyword evidence="10" id="KW-1185">Reference proteome</keyword>
<evidence type="ECO:0000256" key="6">
    <source>
        <dbReference type="ARBA" id="ARBA00023136"/>
    </source>
</evidence>
<feature type="transmembrane region" description="Helical" evidence="8">
    <location>
        <begin position="445"/>
        <end position="463"/>
    </location>
</feature>
<dbReference type="Proteomes" id="UP000599074">
    <property type="component" value="Unassembled WGS sequence"/>
</dbReference>
<evidence type="ECO:0000256" key="1">
    <source>
        <dbReference type="ARBA" id="ARBA00004141"/>
    </source>
</evidence>
<feature type="transmembrane region" description="Helical" evidence="8">
    <location>
        <begin position="285"/>
        <end position="311"/>
    </location>
</feature>
<accession>A0A8J3WYV2</accession>
<feature type="transmembrane region" description="Helical" evidence="8">
    <location>
        <begin position="202"/>
        <end position="220"/>
    </location>
</feature>
<proteinExistence type="inferred from homology"/>
<keyword evidence="4 8" id="KW-0812">Transmembrane</keyword>
<evidence type="ECO:0000256" key="5">
    <source>
        <dbReference type="ARBA" id="ARBA00022989"/>
    </source>
</evidence>
<dbReference type="GO" id="GO:0016758">
    <property type="term" value="F:hexosyltransferase activity"/>
    <property type="evidence" value="ECO:0007669"/>
    <property type="project" value="InterPro"/>
</dbReference>
<feature type="transmembrane region" description="Helical" evidence="8">
    <location>
        <begin position="348"/>
        <end position="369"/>
    </location>
</feature>
<comment type="subcellular location">
    <subcellularLocation>
        <location evidence="1">Membrane</location>
        <topology evidence="1">Multi-pass membrane protein</topology>
    </subcellularLocation>
</comment>
<keyword evidence="5 8" id="KW-1133">Transmembrane helix</keyword>
<keyword evidence="3" id="KW-0808">Transferase</keyword>
<evidence type="ECO:0000256" key="3">
    <source>
        <dbReference type="ARBA" id="ARBA00022679"/>
    </source>
</evidence>
<feature type="transmembrane region" description="Helical" evidence="8">
    <location>
        <begin position="249"/>
        <end position="273"/>
    </location>
</feature>
<dbReference type="GO" id="GO:0005886">
    <property type="term" value="C:plasma membrane"/>
    <property type="evidence" value="ECO:0007669"/>
    <property type="project" value="UniProtKB-SubCell"/>
</dbReference>
<dbReference type="Pfam" id="PF26314">
    <property type="entry name" value="MptA_B_family"/>
    <property type="match status" value="1"/>
</dbReference>
<feature type="transmembrane region" description="Helical" evidence="8">
    <location>
        <begin position="51"/>
        <end position="73"/>
    </location>
</feature>
<feature type="transmembrane region" description="Helical" evidence="8">
    <location>
        <begin position="80"/>
        <end position="98"/>
    </location>
</feature>
<protein>
    <recommendedName>
        <fullName evidence="11">DUF2029 domain-containing protein</fullName>
    </recommendedName>
</protein>
<dbReference type="EMBL" id="BOON01000005">
    <property type="protein sequence ID" value="GII20931.1"/>
    <property type="molecule type" value="Genomic_DNA"/>
</dbReference>
<feature type="transmembrane region" description="Helical" evidence="8">
    <location>
        <begin position="12"/>
        <end position="31"/>
    </location>
</feature>
<name>A0A8J3WYV2_9ACTN</name>
<keyword evidence="2" id="KW-0328">Glycosyltransferase</keyword>
<feature type="transmembrane region" description="Helical" evidence="8">
    <location>
        <begin position="323"/>
        <end position="342"/>
    </location>
</feature>
<sequence length="488" mass="50811">MGDVSGLYRLRVARYLGLLGALLLAGAAYLGGSLPGSDLRGTPARVLATPTGPYCLAAWLVGTALMVAAWLLVGRTGPPSARWVLVTAVIWVLPLALAPPLSSRDVYAYACQGAVYLGGLDPYRVGPAALPCPWLGTMSYVWRNTPAPYGPLYLAISAGIVKVAAGHLWVVIALLRLVAVAGIGLTAVFLRRLARACGVDDARAAWLALASPVIGVNLISGAHNDGLMVGLCLAGLFLAVRRRPLASGALFGLAVAVKATAGVALPFAVLLVVRPERSPRRLAAATAWVAAGFVAAYGVIALATGLGVGWLSGLKYSGVTIQWTSVPTAVGIALGYVGRLFGATHLSLGLVVGARAVGMAVLAVALVAIWWRARGRGAREIVGYAAWALLAATLLAPVFHPWYWLLPIAVLAAAGFEARWPVVVTAAAAFLVLPDGYSLTRATRMPGSFAVLAGVIWFGWRYLARRRSLAEGSAQPDQIEPTERIPAG</sequence>
<evidence type="ECO:0000313" key="9">
    <source>
        <dbReference type="EMBL" id="GII20931.1"/>
    </source>
</evidence>
<evidence type="ECO:0000256" key="4">
    <source>
        <dbReference type="ARBA" id="ARBA00022692"/>
    </source>
</evidence>
<gene>
    <name evidence="9" type="ORF">Pme01_05280</name>
</gene>
<dbReference type="AlphaFoldDB" id="A0A8J3WYV2"/>
<keyword evidence="6 8" id="KW-0472">Membrane</keyword>